<dbReference type="Pfam" id="PF00583">
    <property type="entry name" value="Acetyltransf_1"/>
    <property type="match status" value="1"/>
</dbReference>
<dbReference type="InterPro" id="IPR016181">
    <property type="entry name" value="Acyl_CoA_acyltransferase"/>
</dbReference>
<protein>
    <recommendedName>
        <fullName evidence="1">N-acetyltransferase domain-containing protein</fullName>
    </recommendedName>
</protein>
<dbReference type="Proteomes" id="UP000216354">
    <property type="component" value="Unassembled WGS sequence"/>
</dbReference>
<dbReference type="Gene3D" id="3.40.630.30">
    <property type="match status" value="1"/>
</dbReference>
<dbReference type="SUPFAM" id="SSF55729">
    <property type="entry name" value="Acyl-CoA N-acyltransferases (Nat)"/>
    <property type="match status" value="1"/>
</dbReference>
<evidence type="ECO:0000259" key="1">
    <source>
        <dbReference type="PROSITE" id="PS51186"/>
    </source>
</evidence>
<feature type="domain" description="N-acetyltransferase" evidence="1">
    <location>
        <begin position="34"/>
        <end position="188"/>
    </location>
</feature>
<keyword evidence="3" id="KW-1185">Reference proteome</keyword>
<gene>
    <name evidence="2" type="ORF">CAL27_20115</name>
</gene>
<reference evidence="2 3" key="1">
    <citation type="submission" date="2017-05" db="EMBL/GenBank/DDBJ databases">
        <title>Complete and WGS of Bordetella genogroups.</title>
        <authorList>
            <person name="Spilker T."/>
            <person name="Lipuma J."/>
        </authorList>
    </citation>
    <scope>NUCLEOTIDE SEQUENCE [LARGE SCALE GENOMIC DNA]</scope>
    <source>
        <strain evidence="2 3">AU9795</strain>
    </source>
</reference>
<organism evidence="2 3">
    <name type="scientific">Bordetella genomosp. 1</name>
    <dbReference type="NCBI Taxonomy" id="1395607"/>
    <lineage>
        <taxon>Bacteria</taxon>
        <taxon>Pseudomonadati</taxon>
        <taxon>Pseudomonadota</taxon>
        <taxon>Betaproteobacteria</taxon>
        <taxon>Burkholderiales</taxon>
        <taxon>Alcaligenaceae</taxon>
        <taxon>Bordetella</taxon>
    </lineage>
</organism>
<dbReference type="RefSeq" id="WP_141243351.1">
    <property type="nucleotide sequence ID" value="NZ_NEVR01000004.1"/>
</dbReference>
<name>A0ABX4EWW7_9BORD</name>
<accession>A0ABX4EWW7</accession>
<comment type="caution">
    <text evidence="2">The sequence shown here is derived from an EMBL/GenBank/DDBJ whole genome shotgun (WGS) entry which is preliminary data.</text>
</comment>
<dbReference type="CDD" id="cd04301">
    <property type="entry name" value="NAT_SF"/>
    <property type="match status" value="1"/>
</dbReference>
<sequence>MERSASSQRALDDGAPGTLWERQCTQMELGTSVLTIDAYQPRDVTAVACLAHTAFDGSSDGAPLEAWVRKVSAITSGRYGTFLPDASFVIRQDDAQLPVGVALVTDFPLYEAPVVALICVVPSQQCRGMGGTLLRMCVHHLALSGFNRCRAKISLTNEASRRLFQSQGFREVKRVPHAPKGGEPSSDE</sequence>
<dbReference type="InterPro" id="IPR000182">
    <property type="entry name" value="GNAT_dom"/>
</dbReference>
<dbReference type="PROSITE" id="PS51186">
    <property type="entry name" value="GNAT"/>
    <property type="match status" value="1"/>
</dbReference>
<proteinExistence type="predicted"/>
<evidence type="ECO:0000313" key="3">
    <source>
        <dbReference type="Proteomes" id="UP000216354"/>
    </source>
</evidence>
<evidence type="ECO:0000313" key="2">
    <source>
        <dbReference type="EMBL" id="OZI58970.1"/>
    </source>
</evidence>
<dbReference type="EMBL" id="NEVR01000004">
    <property type="protein sequence ID" value="OZI58970.1"/>
    <property type="molecule type" value="Genomic_DNA"/>
</dbReference>